<sequence length="82" mass="9664">MQLGFPYCYNVKMPDSQGKLQQKNQGKSCSQGIHQILKMFFNIYIQYRRNGGQEMAQIRMDGHQEIFGKMKNISKEVGRREF</sequence>
<proteinExistence type="predicted"/>
<name>A0A8S1Y6H3_PAROT</name>
<keyword evidence="2" id="KW-1185">Reference proteome</keyword>
<reference evidence="1" key="1">
    <citation type="submission" date="2021-01" db="EMBL/GenBank/DDBJ databases">
        <authorList>
            <consortium name="Genoscope - CEA"/>
            <person name="William W."/>
        </authorList>
    </citation>
    <scope>NUCLEOTIDE SEQUENCE</scope>
</reference>
<comment type="caution">
    <text evidence="1">The sequence shown here is derived from an EMBL/GenBank/DDBJ whole genome shotgun (WGS) entry which is preliminary data.</text>
</comment>
<accession>A0A8S1Y6H3</accession>
<evidence type="ECO:0000313" key="2">
    <source>
        <dbReference type="Proteomes" id="UP000683925"/>
    </source>
</evidence>
<gene>
    <name evidence="1" type="ORF">POCTA_138.1.T1400162</name>
</gene>
<protein>
    <submittedName>
        <fullName evidence="1">Uncharacterized protein</fullName>
    </submittedName>
</protein>
<dbReference type="Proteomes" id="UP000683925">
    <property type="component" value="Unassembled WGS sequence"/>
</dbReference>
<dbReference type="EMBL" id="CAJJDP010000141">
    <property type="protein sequence ID" value="CAD8207304.1"/>
    <property type="molecule type" value="Genomic_DNA"/>
</dbReference>
<organism evidence="1 2">
    <name type="scientific">Paramecium octaurelia</name>
    <dbReference type="NCBI Taxonomy" id="43137"/>
    <lineage>
        <taxon>Eukaryota</taxon>
        <taxon>Sar</taxon>
        <taxon>Alveolata</taxon>
        <taxon>Ciliophora</taxon>
        <taxon>Intramacronucleata</taxon>
        <taxon>Oligohymenophorea</taxon>
        <taxon>Peniculida</taxon>
        <taxon>Parameciidae</taxon>
        <taxon>Paramecium</taxon>
    </lineage>
</organism>
<evidence type="ECO:0000313" key="1">
    <source>
        <dbReference type="EMBL" id="CAD8207304.1"/>
    </source>
</evidence>
<dbReference type="AlphaFoldDB" id="A0A8S1Y6H3"/>